<accession>S3PSU5</accession>
<protein>
    <submittedName>
        <fullName evidence="3">Uncharacterized protein</fullName>
    </submittedName>
</protein>
<organism evidence="3 4">
    <name type="scientific">Acinetobacter rudis CIP 110305</name>
    <dbReference type="NCBI Taxonomy" id="421052"/>
    <lineage>
        <taxon>Bacteria</taxon>
        <taxon>Pseudomonadati</taxon>
        <taxon>Pseudomonadota</taxon>
        <taxon>Gammaproteobacteria</taxon>
        <taxon>Moraxellales</taxon>
        <taxon>Moraxellaceae</taxon>
        <taxon>Acinetobacter</taxon>
    </lineage>
</organism>
<evidence type="ECO:0000313" key="3">
    <source>
        <dbReference type="EMBL" id="EPF81791.1"/>
    </source>
</evidence>
<dbReference type="RefSeq" id="WP_016654576.1">
    <property type="nucleotide sequence ID" value="NZ_KE340348.1"/>
</dbReference>
<dbReference type="PROSITE" id="PS00018">
    <property type="entry name" value="EF_HAND_1"/>
    <property type="match status" value="1"/>
</dbReference>
<dbReference type="STRING" id="632955.GCA_000829675_02747"/>
<proteinExistence type="predicted"/>
<dbReference type="OrthoDB" id="384721at2"/>
<dbReference type="AlphaFoldDB" id="S3PSU5"/>
<dbReference type="PROSITE" id="PS51257">
    <property type="entry name" value="PROKAR_LIPOPROTEIN"/>
    <property type="match status" value="1"/>
</dbReference>
<feature type="domain" description="DUF7151" evidence="2">
    <location>
        <begin position="43"/>
        <end position="75"/>
    </location>
</feature>
<sequence>MEKKYLSLLILSTTLALTACGDDKDNSQGEAKTLSKDTALALGNDQCWHAGVLSETGIDTNRNGLLDKNEVKEKTVRCGKNLFAQGAIMPYSILGKYSANAGIIDSNFELRQGGYGSDLAAHPTEKTQFYALTDRGPNADYNDGVHGAGKIFPRPDYVPKIGLFEVQENGSIKQLKTITLKDRNGKDITGLPNTAALGGTGETPYDLQGRVITMNPEQPYDPINNPMRLDDYGLDSEGLAALKDGTFWVSDEYGPHIVHYAADGREIERINPFSADKRNKYTLPNEFSYRRPNRGMEGLTITPDQKTLVGIMQSTMNLPTSAVNKSTLTRIISIDLASGKMQQFLYRQEGNAFSNSAIVALNDHEFLVLERDEGFYLKDPQKATKRVYKIDLNQATNLHTVAENNELKQDKKLGLTIAGQTLEQYVLDKGWDGLNALNIRPAPKTLVVDMIKQVDYAHDKMEGIWLIDDTHLGLLNDDDFGLWKNSQGLEQKYLDLNYTRLDRSTLYIVDNLKMTTKKS</sequence>
<dbReference type="InterPro" id="IPR055575">
    <property type="entry name" value="DUF7151"/>
</dbReference>
<dbReference type="Pfam" id="PF23657">
    <property type="entry name" value="DUF7151"/>
    <property type="match status" value="1"/>
</dbReference>
<dbReference type="InterPro" id="IPR027372">
    <property type="entry name" value="Phytase-like_dom"/>
</dbReference>
<dbReference type="SUPFAM" id="SSF63829">
    <property type="entry name" value="Calcium-dependent phosphotriesterase"/>
    <property type="match status" value="1"/>
</dbReference>
<evidence type="ECO:0000313" key="4">
    <source>
        <dbReference type="Proteomes" id="UP000014568"/>
    </source>
</evidence>
<dbReference type="Pfam" id="PF13449">
    <property type="entry name" value="Phytase-like"/>
    <property type="match status" value="1"/>
</dbReference>
<reference evidence="3 4" key="1">
    <citation type="submission" date="2013-06" db="EMBL/GenBank/DDBJ databases">
        <title>The Genome Sequence of Acinetobacter rudis CIP 110305.</title>
        <authorList>
            <consortium name="The Broad Institute Genome Sequencing Platform"/>
            <consortium name="The Broad Institute Genome Sequencing Center for Infectious Disease"/>
            <person name="Cerqueira G."/>
            <person name="Feldgarden M."/>
            <person name="Courvalin P."/>
            <person name="Perichon B."/>
            <person name="Grillot-Courvalin C."/>
            <person name="Clermont D."/>
            <person name="Rocha E."/>
            <person name="Yoon E.-J."/>
            <person name="Nemec A."/>
            <person name="Young S.K."/>
            <person name="Zeng Q."/>
            <person name="Gargeya S."/>
            <person name="Fitzgerald M."/>
            <person name="Abouelleil A."/>
            <person name="Alvarado L."/>
            <person name="Berlin A.M."/>
            <person name="Chapman S.B."/>
            <person name="Dewar J."/>
            <person name="Goldberg J."/>
            <person name="Griggs A."/>
            <person name="Gujja S."/>
            <person name="Hansen M."/>
            <person name="Howarth C."/>
            <person name="Imamovic A."/>
            <person name="Larimer J."/>
            <person name="McCowan C."/>
            <person name="Murphy C."/>
            <person name="Pearson M."/>
            <person name="Priest M."/>
            <person name="Roberts A."/>
            <person name="Saif S."/>
            <person name="Shea T."/>
            <person name="Sykes S."/>
            <person name="Wortman J."/>
            <person name="Nusbaum C."/>
            <person name="Birren B."/>
        </authorList>
    </citation>
    <scope>NUCLEOTIDE SEQUENCE [LARGE SCALE GENOMIC DNA]</scope>
    <source>
        <strain evidence="3 4">CIP 110305</strain>
    </source>
</reference>
<dbReference type="PATRIC" id="fig|421052.3.peg.125"/>
<gene>
    <name evidence="3" type="ORF">F945_00126</name>
</gene>
<dbReference type="InterPro" id="IPR018247">
    <property type="entry name" value="EF_Hand_1_Ca_BS"/>
</dbReference>
<name>S3PSU5_9GAMM</name>
<dbReference type="PANTHER" id="PTHR37957:SF1">
    <property type="entry name" value="PHYTASE-LIKE DOMAIN-CONTAINING PROTEIN"/>
    <property type="match status" value="1"/>
</dbReference>
<dbReference type="EMBL" id="ATGI01000001">
    <property type="protein sequence ID" value="EPF81791.1"/>
    <property type="molecule type" value="Genomic_DNA"/>
</dbReference>
<keyword evidence="4" id="KW-1185">Reference proteome</keyword>
<dbReference type="eggNOG" id="COG4222">
    <property type="taxonomic scope" value="Bacteria"/>
</dbReference>
<dbReference type="HOGENOM" id="CLU_038919_0_0_6"/>
<comment type="caution">
    <text evidence="3">The sequence shown here is derived from an EMBL/GenBank/DDBJ whole genome shotgun (WGS) entry which is preliminary data.</text>
</comment>
<dbReference type="Proteomes" id="UP000014568">
    <property type="component" value="Unassembled WGS sequence"/>
</dbReference>
<dbReference type="PANTHER" id="PTHR37957">
    <property type="entry name" value="BLR7070 PROTEIN"/>
    <property type="match status" value="1"/>
</dbReference>
<evidence type="ECO:0000259" key="1">
    <source>
        <dbReference type="Pfam" id="PF13449"/>
    </source>
</evidence>
<evidence type="ECO:0000259" key="2">
    <source>
        <dbReference type="Pfam" id="PF23657"/>
    </source>
</evidence>
<feature type="domain" description="Phytase-like" evidence="1">
    <location>
        <begin position="115"/>
        <end position="480"/>
    </location>
</feature>